<dbReference type="Proteomes" id="UP000281962">
    <property type="component" value="Unassembled WGS sequence"/>
</dbReference>
<dbReference type="AlphaFoldDB" id="A0A497EV02"/>
<reference evidence="2 3" key="1">
    <citation type="submission" date="2018-06" db="EMBL/GenBank/DDBJ databases">
        <title>Extensive metabolic versatility and redundancy in microbially diverse, dynamic hydrothermal sediments.</title>
        <authorList>
            <person name="Dombrowski N."/>
            <person name="Teske A."/>
            <person name="Baker B.J."/>
        </authorList>
    </citation>
    <scope>NUCLEOTIDE SEQUENCE [LARGE SCALE GENOMIC DNA]</scope>
    <source>
        <strain evidence="2">B30_G17</strain>
    </source>
</reference>
<sequence length="89" mass="10285">MSRPPEKRLRVRRKPEIEPGNAKMNPQMMKELQIINEIEIVIAGKRKCILKVRGDEKVPLREVWASAEEMKRLGIADNSIATIRRPLRG</sequence>
<proteinExistence type="predicted"/>
<gene>
    <name evidence="2" type="ORF">DRJ21_01420</name>
</gene>
<organism evidence="2 3">
    <name type="scientific">Thermoproteota archaeon</name>
    <dbReference type="NCBI Taxonomy" id="2056631"/>
    <lineage>
        <taxon>Archaea</taxon>
        <taxon>Thermoproteota</taxon>
    </lineage>
</organism>
<evidence type="ECO:0000256" key="1">
    <source>
        <dbReference type="SAM" id="MobiDB-lite"/>
    </source>
</evidence>
<evidence type="ECO:0000313" key="3">
    <source>
        <dbReference type="Proteomes" id="UP000281962"/>
    </source>
</evidence>
<feature type="region of interest" description="Disordered" evidence="1">
    <location>
        <begin position="1"/>
        <end position="25"/>
    </location>
</feature>
<dbReference type="EMBL" id="QMQY01000046">
    <property type="protein sequence ID" value="RLE50801.1"/>
    <property type="molecule type" value="Genomic_DNA"/>
</dbReference>
<accession>A0A497EV02</accession>
<comment type="caution">
    <text evidence="2">The sequence shown here is derived from an EMBL/GenBank/DDBJ whole genome shotgun (WGS) entry which is preliminary data.</text>
</comment>
<protein>
    <submittedName>
        <fullName evidence="2">Uncharacterized protein</fullName>
    </submittedName>
</protein>
<evidence type="ECO:0000313" key="2">
    <source>
        <dbReference type="EMBL" id="RLE50801.1"/>
    </source>
</evidence>
<name>A0A497EV02_9CREN</name>